<reference evidence="2 3" key="1">
    <citation type="submission" date="2016-01" db="EMBL/GenBank/DDBJ databases">
        <title>Highly variable Streptococcus oralis are common among viridans streptococci isolated from primates.</title>
        <authorList>
            <person name="Denapaite D."/>
            <person name="Rieger M."/>
            <person name="Koendgen S."/>
            <person name="Brueckner R."/>
            <person name="Ochigava I."/>
            <person name="Kappeler P."/>
            <person name="Maetz-Rensing K."/>
            <person name="Leendertz F."/>
            <person name="Hakenbeck R."/>
        </authorList>
    </citation>
    <scope>NUCLEOTIDE SEQUENCE [LARGE SCALE GENOMIC DNA]</scope>
    <source>
        <strain evidence="2 3">DD07</strain>
    </source>
</reference>
<dbReference type="AlphaFoldDB" id="A0A139N7A8"/>
<feature type="transmembrane region" description="Helical" evidence="1">
    <location>
        <begin position="130"/>
        <end position="148"/>
    </location>
</feature>
<accession>A0A139N7A8</accession>
<dbReference type="Pfam" id="PF05975">
    <property type="entry name" value="EcsB"/>
    <property type="match status" value="1"/>
</dbReference>
<dbReference type="PATRIC" id="fig|1302.21.peg.1229"/>
<evidence type="ECO:0000256" key="1">
    <source>
        <dbReference type="SAM" id="Phobius"/>
    </source>
</evidence>
<feature type="transmembrane region" description="Helical" evidence="1">
    <location>
        <begin position="55"/>
        <end position="75"/>
    </location>
</feature>
<protein>
    <submittedName>
        <fullName evidence="2">ABC transporter, permease protein EscB</fullName>
    </submittedName>
</protein>
<organism evidence="2 3">
    <name type="scientific">Streptococcus gordonii</name>
    <dbReference type="NCBI Taxonomy" id="1302"/>
    <lineage>
        <taxon>Bacteria</taxon>
        <taxon>Bacillati</taxon>
        <taxon>Bacillota</taxon>
        <taxon>Bacilli</taxon>
        <taxon>Lactobacillales</taxon>
        <taxon>Streptococcaceae</taxon>
        <taxon>Streptococcus</taxon>
    </lineage>
</organism>
<feature type="transmembrane region" description="Helical" evidence="1">
    <location>
        <begin position="253"/>
        <end position="272"/>
    </location>
</feature>
<dbReference type="Proteomes" id="UP000070096">
    <property type="component" value="Unassembled WGS sequence"/>
</dbReference>
<comment type="caution">
    <text evidence="2">The sequence shown here is derived from an EMBL/GenBank/DDBJ whole genome shotgun (WGS) entry which is preliminary data.</text>
</comment>
<feature type="transmembrane region" description="Helical" evidence="1">
    <location>
        <begin position="298"/>
        <end position="318"/>
    </location>
</feature>
<keyword evidence="1" id="KW-0472">Membrane</keyword>
<feature type="transmembrane region" description="Helical" evidence="1">
    <location>
        <begin position="20"/>
        <end position="43"/>
    </location>
</feature>
<feature type="transmembrane region" description="Helical" evidence="1">
    <location>
        <begin position="105"/>
        <end position="124"/>
    </location>
</feature>
<keyword evidence="1" id="KW-1133">Transmembrane helix</keyword>
<feature type="transmembrane region" description="Helical" evidence="1">
    <location>
        <begin position="324"/>
        <end position="341"/>
    </location>
</feature>
<dbReference type="GO" id="GO:0016020">
    <property type="term" value="C:membrane"/>
    <property type="evidence" value="ECO:0007669"/>
    <property type="project" value="InterPro"/>
</dbReference>
<keyword evidence="1" id="KW-0812">Transmembrane</keyword>
<feature type="transmembrane region" description="Helical" evidence="1">
    <location>
        <begin position="229"/>
        <end position="247"/>
    </location>
</feature>
<evidence type="ECO:0000313" key="2">
    <source>
        <dbReference type="EMBL" id="KXT71674.1"/>
    </source>
</evidence>
<sequence>MREVFAKRRLDFRNQCVKYLRYVLNDHFVLFLMVFLGFTAVQYSQLLRNFPKNHLPIWLAIVFLSVGLIFMGRIATYLEKPDSLFLLAKEEEIRVYVGKQRRNSFILWGILQTLVLLLLAPLFLALGMPIWGFALYCLFLFALKALVFQWKSKKFYLQEGLDWKSLIAYEERRQQRILQFFALFTNVKGISSSVKRRAYLDFLTNRLSKNQEKVWDNLFLRSYLRNGDFFALSLRLLILSLLIIIFLPQSMIATVFVGLFQYLLLFQLLALYDAYDYQYLIKLFPLEESAKVKGAKRVITSIGAVVLLVELLAALLFFKEKIMVLFILLVFLILYVVYLPYKLKGLVDERA</sequence>
<proteinExistence type="predicted"/>
<evidence type="ECO:0000313" key="3">
    <source>
        <dbReference type="Proteomes" id="UP000070096"/>
    </source>
</evidence>
<name>A0A139N7A8_STRGN</name>
<dbReference type="EMBL" id="LQRC01000167">
    <property type="protein sequence ID" value="KXT71674.1"/>
    <property type="molecule type" value="Genomic_DNA"/>
</dbReference>
<dbReference type="PIRSF" id="PIRSF037259">
    <property type="entry name" value="EcsB_ABC"/>
    <property type="match status" value="1"/>
</dbReference>
<dbReference type="InterPro" id="IPR010288">
    <property type="entry name" value="EcsB_ABC"/>
</dbReference>
<gene>
    <name evidence="2" type="ORF">SGODD07_01098</name>
</gene>